<dbReference type="EMBL" id="JBBNAG010000007">
    <property type="protein sequence ID" value="KAK9118761.1"/>
    <property type="molecule type" value="Genomic_DNA"/>
</dbReference>
<accession>A0AAP0INI7</accession>
<feature type="region of interest" description="Disordered" evidence="1">
    <location>
        <begin position="116"/>
        <end position="192"/>
    </location>
</feature>
<dbReference type="Proteomes" id="UP001419268">
    <property type="component" value="Unassembled WGS sequence"/>
</dbReference>
<organism evidence="2 3">
    <name type="scientific">Stephania cephalantha</name>
    <dbReference type="NCBI Taxonomy" id="152367"/>
    <lineage>
        <taxon>Eukaryota</taxon>
        <taxon>Viridiplantae</taxon>
        <taxon>Streptophyta</taxon>
        <taxon>Embryophyta</taxon>
        <taxon>Tracheophyta</taxon>
        <taxon>Spermatophyta</taxon>
        <taxon>Magnoliopsida</taxon>
        <taxon>Ranunculales</taxon>
        <taxon>Menispermaceae</taxon>
        <taxon>Menispermoideae</taxon>
        <taxon>Cissampelideae</taxon>
        <taxon>Stephania</taxon>
    </lineage>
</organism>
<feature type="compositionally biased region" description="Basic and acidic residues" evidence="1">
    <location>
        <begin position="183"/>
        <end position="192"/>
    </location>
</feature>
<reference evidence="2 3" key="1">
    <citation type="submission" date="2024-01" db="EMBL/GenBank/DDBJ databases">
        <title>Genome assemblies of Stephania.</title>
        <authorList>
            <person name="Yang L."/>
        </authorList>
    </citation>
    <scope>NUCLEOTIDE SEQUENCE [LARGE SCALE GENOMIC DNA]</scope>
    <source>
        <strain evidence="2">JXDWG</strain>
        <tissue evidence="2">Leaf</tissue>
    </source>
</reference>
<feature type="compositionally biased region" description="Polar residues" evidence="1">
    <location>
        <begin position="129"/>
        <end position="147"/>
    </location>
</feature>
<comment type="caution">
    <text evidence="2">The sequence shown here is derived from an EMBL/GenBank/DDBJ whole genome shotgun (WGS) entry which is preliminary data.</text>
</comment>
<evidence type="ECO:0000313" key="2">
    <source>
        <dbReference type="EMBL" id="KAK9118761.1"/>
    </source>
</evidence>
<evidence type="ECO:0000313" key="3">
    <source>
        <dbReference type="Proteomes" id="UP001419268"/>
    </source>
</evidence>
<feature type="compositionally biased region" description="Low complexity" evidence="1">
    <location>
        <begin position="148"/>
        <end position="171"/>
    </location>
</feature>
<evidence type="ECO:0000256" key="1">
    <source>
        <dbReference type="SAM" id="MobiDB-lite"/>
    </source>
</evidence>
<sequence length="192" mass="19826">MAYASRLLREQSIAKKSFIEVMPRCPLLLCLVGDRSIRRRATAPLLHAVPRAAVAAAESPLLHAGTAPLLVVVPTAAPPSPPLLLWPSAASPQPPSRSVAGRTSVLARAGVRASASPRTAVRVAGPRARSSSLKPLAPSTSSTLSGWSTAATSRRAERSSAALPLSLSPSTCGVVSSSAHINPLHDEKNEGT</sequence>
<proteinExistence type="predicted"/>
<dbReference type="AlphaFoldDB" id="A0AAP0INI7"/>
<protein>
    <submittedName>
        <fullName evidence="2">Uncharacterized protein</fullName>
    </submittedName>
</protein>
<keyword evidence="3" id="KW-1185">Reference proteome</keyword>
<name>A0AAP0INI7_9MAGN</name>
<gene>
    <name evidence="2" type="ORF">Scep_016854</name>
</gene>